<feature type="transmembrane region" description="Helical" evidence="1">
    <location>
        <begin position="6"/>
        <end position="25"/>
    </location>
</feature>
<evidence type="ECO:0000313" key="3">
    <source>
        <dbReference type="Proteomes" id="UP000036923"/>
    </source>
</evidence>
<keyword evidence="3" id="KW-1185">Reference proteome</keyword>
<evidence type="ECO:0000313" key="2">
    <source>
        <dbReference type="EMBL" id="KNY26727.1"/>
    </source>
</evidence>
<proteinExistence type="predicted"/>
<gene>
    <name evidence="2" type="ORF">Bccel_1992</name>
</gene>
<sequence length="128" mass="14345">MKEVVFEVVIGVIIIGLLVVVINLFRGNLEIIGSTADKADKMDKVQAQTMGVDTNKSSVKGSDVVSAIRYYADKPEVKIYVDNVDFSGKTNLSGIDYESVYTADYRFEVDKKYLEEIHYWHSLVSSPN</sequence>
<keyword evidence="1" id="KW-0812">Transmembrane</keyword>
<organism evidence="2 3">
    <name type="scientific">Pseudobacteroides cellulosolvens ATCC 35603 = DSM 2933</name>
    <dbReference type="NCBI Taxonomy" id="398512"/>
    <lineage>
        <taxon>Bacteria</taxon>
        <taxon>Bacillati</taxon>
        <taxon>Bacillota</taxon>
        <taxon>Clostridia</taxon>
        <taxon>Eubacteriales</taxon>
        <taxon>Oscillospiraceae</taxon>
        <taxon>Pseudobacteroides</taxon>
    </lineage>
</organism>
<keyword evidence="1" id="KW-0472">Membrane</keyword>
<protein>
    <submittedName>
        <fullName evidence="2">Uncharacterized protein</fullName>
    </submittedName>
</protein>
<dbReference type="AlphaFoldDB" id="A0A0L6JMY8"/>
<dbReference type="STRING" id="398512.Bccel_1992"/>
<dbReference type="Proteomes" id="UP000036923">
    <property type="component" value="Unassembled WGS sequence"/>
</dbReference>
<keyword evidence="1" id="KW-1133">Transmembrane helix</keyword>
<name>A0A0L6JMY8_9FIRM</name>
<dbReference type="RefSeq" id="WP_036946823.1">
    <property type="nucleotide sequence ID" value="NZ_KN050764.1"/>
</dbReference>
<reference evidence="3" key="1">
    <citation type="submission" date="2015-07" db="EMBL/GenBank/DDBJ databases">
        <title>Near-Complete Genome Sequence of the Cellulolytic Bacterium Bacteroides (Pseudobacteroides) cellulosolvens ATCC 35603.</title>
        <authorList>
            <person name="Dassa B."/>
            <person name="Utturkar S.M."/>
            <person name="Klingeman D.M."/>
            <person name="Hurt R.A."/>
            <person name="Keller M."/>
            <person name="Xu J."/>
            <person name="Reddy Y.H.K."/>
            <person name="Borovok I."/>
            <person name="Grinberg I.R."/>
            <person name="Lamed R."/>
            <person name="Zhivin O."/>
            <person name="Bayer E.A."/>
            <person name="Brown S.D."/>
        </authorList>
    </citation>
    <scope>NUCLEOTIDE SEQUENCE [LARGE SCALE GENOMIC DNA]</scope>
    <source>
        <strain evidence="3">DSM 2933</strain>
    </source>
</reference>
<dbReference type="EMBL" id="LGTC01000001">
    <property type="protein sequence ID" value="KNY26727.1"/>
    <property type="molecule type" value="Genomic_DNA"/>
</dbReference>
<comment type="caution">
    <text evidence="2">The sequence shown here is derived from an EMBL/GenBank/DDBJ whole genome shotgun (WGS) entry which is preliminary data.</text>
</comment>
<evidence type="ECO:0000256" key="1">
    <source>
        <dbReference type="SAM" id="Phobius"/>
    </source>
</evidence>
<accession>A0A0L6JMY8</accession>